<dbReference type="Pfam" id="PF00005">
    <property type="entry name" value="ABC_tran"/>
    <property type="match status" value="2"/>
</dbReference>
<evidence type="ECO:0000256" key="7">
    <source>
        <dbReference type="ARBA" id="ARBA00022840"/>
    </source>
</evidence>
<dbReference type="PROSITE" id="PS50893">
    <property type="entry name" value="ABC_TRANSPORTER_2"/>
    <property type="match status" value="2"/>
</dbReference>
<keyword evidence="2" id="KW-0813">Transport</keyword>
<dbReference type="FunFam" id="3.40.50.300:FF:000127">
    <property type="entry name" value="Ribose import ATP-binding protein RbsA"/>
    <property type="match status" value="1"/>
</dbReference>
<keyword evidence="5" id="KW-0677">Repeat</keyword>
<evidence type="ECO:0000259" key="10">
    <source>
        <dbReference type="PROSITE" id="PS50893"/>
    </source>
</evidence>
<organism evidence="11 13">
    <name type="scientific">Aeromonas caviae</name>
    <name type="common">Aeromonas punctata</name>
    <dbReference type="NCBI Taxonomy" id="648"/>
    <lineage>
        <taxon>Bacteria</taxon>
        <taxon>Pseudomonadati</taxon>
        <taxon>Pseudomonadota</taxon>
        <taxon>Gammaproteobacteria</taxon>
        <taxon>Aeromonadales</taxon>
        <taxon>Aeromonadaceae</taxon>
        <taxon>Aeromonas</taxon>
    </lineage>
</organism>
<evidence type="ECO:0000256" key="4">
    <source>
        <dbReference type="ARBA" id="ARBA00022597"/>
    </source>
</evidence>
<dbReference type="EMBL" id="AP021927">
    <property type="protein sequence ID" value="BBQ30797.1"/>
    <property type="molecule type" value="Genomic_DNA"/>
</dbReference>
<dbReference type="NCBIfam" id="NF041861">
    <property type="entry name" value="YtfR_transport"/>
    <property type="match status" value="1"/>
</dbReference>
<accession>A0A6S4TS39</accession>
<evidence type="ECO:0000313" key="13">
    <source>
        <dbReference type="Proteomes" id="UP000515756"/>
    </source>
</evidence>
<dbReference type="InterPro" id="IPR017871">
    <property type="entry name" value="ABC_transporter-like_CS"/>
</dbReference>
<dbReference type="PANTHER" id="PTHR43790:SF9">
    <property type="entry name" value="GALACTOFURANOSE TRANSPORTER ATP-BINDING PROTEIN YTFR"/>
    <property type="match status" value="1"/>
</dbReference>
<dbReference type="GO" id="GO:0005524">
    <property type="term" value="F:ATP binding"/>
    <property type="evidence" value="ECO:0007669"/>
    <property type="project" value="UniProtKB-KW"/>
</dbReference>
<evidence type="ECO:0000256" key="3">
    <source>
        <dbReference type="ARBA" id="ARBA00022475"/>
    </source>
</evidence>
<dbReference type="InterPro" id="IPR003439">
    <property type="entry name" value="ABC_transporter-like_ATP-bd"/>
</dbReference>
<dbReference type="Proteomes" id="UP000515756">
    <property type="component" value="Chromosome"/>
</dbReference>
<dbReference type="PANTHER" id="PTHR43790">
    <property type="entry name" value="CARBOHYDRATE TRANSPORT ATP-BINDING PROTEIN MG119-RELATED"/>
    <property type="match status" value="1"/>
</dbReference>
<dbReference type="SUPFAM" id="SSF52540">
    <property type="entry name" value="P-loop containing nucleoside triphosphate hydrolases"/>
    <property type="match status" value="2"/>
</dbReference>
<proteinExistence type="predicted"/>
<evidence type="ECO:0000256" key="6">
    <source>
        <dbReference type="ARBA" id="ARBA00022741"/>
    </source>
</evidence>
<keyword evidence="8" id="KW-1278">Translocase</keyword>
<sequence>MFMSENTHDVVLNARGICKAFPGVRALHQVDFSLRRGEIMALLGENGAGKSTLIKTLTGVYQRDAGRIELDGVPISPTDTAHAQRLGIGTVYQEVNLLPNMSVADNLFIGHEPRRFGFIDRGAMTRQASAIMASHGFEMDVTLPLDHYSVAMQQIVAIARAVSLSARILILDEPTASLDASEVQMLFSLMTRLRDQGVSLIFITHFLDQVYAISDRITVLRNGELVGTRDTQALPQLELVKMMLGRELDDNALKRAGKTLRSNQPMVSFRDYGKRGVIAPFSLDVMPGEIVGLAGLLGSGRTETAELMFGIVPSDSGECRVRDKPVTIRSARQAAANGFGFCPEDRKSAGIIASASVRENMVLALQAQRGWLHPLSRKEQDEITARLIEQLAIKTPGPEQPIQFLSGGNQQKVLLARWLLTKPQFLILDEPTRGIDVGAHAEIIRLIESLCANGLALLVISSELEELVGYADRVIVLRDRKQVAELATDALSVPAIMNAIACEA</sequence>
<feature type="domain" description="ABC transporter" evidence="10">
    <location>
        <begin position="260"/>
        <end position="504"/>
    </location>
</feature>
<dbReference type="SMART" id="SM00382">
    <property type="entry name" value="AAA"/>
    <property type="match status" value="2"/>
</dbReference>
<dbReference type="InterPro" id="IPR050107">
    <property type="entry name" value="ABC_carbohydrate_import_ATPase"/>
</dbReference>
<evidence type="ECO:0000256" key="8">
    <source>
        <dbReference type="ARBA" id="ARBA00022967"/>
    </source>
</evidence>
<dbReference type="GO" id="GO:0005886">
    <property type="term" value="C:plasma membrane"/>
    <property type="evidence" value="ECO:0007669"/>
    <property type="project" value="UniProtKB-SubCell"/>
</dbReference>
<evidence type="ECO:0000313" key="11">
    <source>
        <dbReference type="EMBL" id="BBQ30797.1"/>
    </source>
</evidence>
<dbReference type="CDD" id="cd03216">
    <property type="entry name" value="ABC_Carb_Monos_I"/>
    <property type="match status" value="1"/>
</dbReference>
<keyword evidence="6" id="KW-0547">Nucleotide-binding</keyword>
<reference evidence="11 13" key="1">
    <citation type="submission" date="2019-12" db="EMBL/GenBank/DDBJ databases">
        <title>complete genome sequences of Aeromonas caviae str. WP2-W18-ESBL-01 isolated from wastewater treatment plant effluent.</title>
        <authorList>
            <person name="Sekizuka T."/>
            <person name="Itokawa K."/>
            <person name="Yatsu K."/>
            <person name="Inamine Y."/>
            <person name="Kuroda M."/>
        </authorList>
    </citation>
    <scope>NUCLEOTIDE SEQUENCE [LARGE SCALE GENOMIC DNA]</scope>
    <source>
        <strain evidence="11 13">WP2-W18-ESBL-01</strain>
    </source>
</reference>
<gene>
    <name evidence="12" type="ORF">KAM348_24950</name>
    <name evidence="11" type="ORF">WP2W18E01_23790</name>
</gene>
<dbReference type="EMBL" id="BPNL01000027">
    <property type="protein sequence ID" value="GJA55072.1"/>
    <property type="molecule type" value="Genomic_DNA"/>
</dbReference>
<evidence type="ECO:0000256" key="2">
    <source>
        <dbReference type="ARBA" id="ARBA00022448"/>
    </source>
</evidence>
<keyword evidence="9" id="KW-0472">Membrane</keyword>
<dbReference type="Proteomes" id="UP000887009">
    <property type="component" value="Unassembled WGS sequence"/>
</dbReference>
<reference evidence="12" key="2">
    <citation type="submission" date="2021-07" db="EMBL/GenBank/DDBJ databases">
        <title>Draft genome sequence of carbapenem-resistant Aeromonas spp. in Japan.</title>
        <authorList>
            <person name="Maehana S."/>
            <person name="Suzuki M."/>
            <person name="Kitasato H."/>
        </authorList>
    </citation>
    <scope>NUCLEOTIDE SEQUENCE</scope>
    <source>
        <strain evidence="12">KAM348</strain>
    </source>
</reference>
<dbReference type="GO" id="GO:0016887">
    <property type="term" value="F:ATP hydrolysis activity"/>
    <property type="evidence" value="ECO:0007669"/>
    <property type="project" value="InterPro"/>
</dbReference>
<feature type="domain" description="ABC transporter" evidence="10">
    <location>
        <begin position="12"/>
        <end position="247"/>
    </location>
</feature>
<dbReference type="Gene3D" id="3.40.50.300">
    <property type="entry name" value="P-loop containing nucleotide triphosphate hydrolases"/>
    <property type="match status" value="2"/>
</dbReference>
<evidence type="ECO:0000256" key="5">
    <source>
        <dbReference type="ARBA" id="ARBA00022737"/>
    </source>
</evidence>
<dbReference type="CDD" id="cd03215">
    <property type="entry name" value="ABC_Carb_Monos_II"/>
    <property type="match status" value="1"/>
</dbReference>
<dbReference type="InterPro" id="IPR027417">
    <property type="entry name" value="P-loop_NTPase"/>
</dbReference>
<keyword evidence="3" id="KW-1003">Cell membrane</keyword>
<keyword evidence="7 11" id="KW-0067">ATP-binding</keyword>
<dbReference type="InterPro" id="IPR003593">
    <property type="entry name" value="AAA+_ATPase"/>
</dbReference>
<evidence type="ECO:0000256" key="1">
    <source>
        <dbReference type="ARBA" id="ARBA00004202"/>
    </source>
</evidence>
<evidence type="ECO:0000313" key="12">
    <source>
        <dbReference type="EMBL" id="GJA55072.1"/>
    </source>
</evidence>
<dbReference type="AlphaFoldDB" id="A0A6S4TS39"/>
<protein>
    <submittedName>
        <fullName evidence="11">ABC transporter ATP-binding protein</fullName>
    </submittedName>
</protein>
<dbReference type="PROSITE" id="PS00211">
    <property type="entry name" value="ABC_TRANSPORTER_1"/>
    <property type="match status" value="1"/>
</dbReference>
<keyword evidence="4" id="KW-0762">Sugar transport</keyword>
<name>A0A6S4TS39_AERCA</name>
<dbReference type="InterPro" id="IPR049716">
    <property type="entry name" value="YtfR-like"/>
</dbReference>
<evidence type="ECO:0000256" key="9">
    <source>
        <dbReference type="ARBA" id="ARBA00023136"/>
    </source>
</evidence>
<comment type="subcellular location">
    <subcellularLocation>
        <location evidence="1">Cell membrane</location>
        <topology evidence="1">Peripheral membrane protein</topology>
    </subcellularLocation>
</comment>